<gene>
    <name evidence="3" type="ORF">SMF913_25214</name>
</gene>
<evidence type="ECO:0000313" key="4">
    <source>
        <dbReference type="Proteomes" id="UP000236520"/>
    </source>
</evidence>
<dbReference type="CDD" id="cd00609">
    <property type="entry name" value="AAT_like"/>
    <property type="match status" value="1"/>
</dbReference>
<dbReference type="PANTHER" id="PTHR43510:SF1">
    <property type="entry name" value="AMINOTRANSFERASE FUNCTION, HYPOTHETICAL (EUROFUNG)"/>
    <property type="match status" value="1"/>
</dbReference>
<comment type="caution">
    <text evidence="3">The sequence shown here is derived from an EMBL/GenBank/DDBJ whole genome shotgun (WGS) entry which is preliminary data.</text>
</comment>
<dbReference type="InterPro" id="IPR004838">
    <property type="entry name" value="NHTrfase_class1_PyrdxlP-BS"/>
</dbReference>
<organism evidence="3 4">
    <name type="scientific">Streptomyces malaysiensis</name>
    <dbReference type="NCBI Taxonomy" id="92644"/>
    <lineage>
        <taxon>Bacteria</taxon>
        <taxon>Bacillati</taxon>
        <taxon>Actinomycetota</taxon>
        <taxon>Actinomycetes</taxon>
        <taxon>Kitasatosporales</taxon>
        <taxon>Streptomycetaceae</taxon>
        <taxon>Streptomyces</taxon>
        <taxon>Streptomyces violaceusniger group</taxon>
    </lineage>
</organism>
<keyword evidence="4" id="KW-1185">Reference proteome</keyword>
<sequence>MRLPDFLLEDWIDRYRSYCRYNIAGSDVEGLALDELLSLRDGETRALWDSLTLGYSHPLGHPLLRAEIARLHPGAGPESVHVFAGTTEAVLAAVSAALSPGDHAVVVGPAYQLLTGLPAVVGAEVDQVDLTSEDGWALDVDRVGSVCRPDTRLLILNAPNNPTGALPSPEQVRALAGLAESLGARLLVDEVYRGLEEPETAPPSGVELGPHAVTVSGVSKAYGLAGLRIGWVVSTDADYRRRLREFRYWTTLNNSAPSEVLAVVALRARATLLDRARGIVTANRTLLEDFLAQHSDWFDWAPTRAGTTAYPRLLQDDARRAAETLATRHGVFVVPSSVIPSAGEHLRIGLGRTDLPEGLDALADALASLRPGELSAKAAA</sequence>
<evidence type="ECO:0000256" key="1">
    <source>
        <dbReference type="RuleBase" id="RU000481"/>
    </source>
</evidence>
<dbReference type="RefSeq" id="WP_180990764.1">
    <property type="nucleotide sequence ID" value="NZ_LJIW01000002.1"/>
</dbReference>
<dbReference type="PROSITE" id="PS00105">
    <property type="entry name" value="AA_TRANSFER_CLASS_1"/>
    <property type="match status" value="1"/>
</dbReference>
<dbReference type="GO" id="GO:0030170">
    <property type="term" value="F:pyridoxal phosphate binding"/>
    <property type="evidence" value="ECO:0007669"/>
    <property type="project" value="InterPro"/>
</dbReference>
<dbReference type="Gene3D" id="3.90.1150.10">
    <property type="entry name" value="Aspartate Aminotransferase, domain 1"/>
    <property type="match status" value="1"/>
</dbReference>
<dbReference type="PANTHER" id="PTHR43510">
    <property type="entry name" value="AMINOTRANSFERASE FUNCTION, HYPOTHETICAL (EUROFUNG)"/>
    <property type="match status" value="1"/>
</dbReference>
<dbReference type="InterPro" id="IPR015422">
    <property type="entry name" value="PyrdxlP-dep_Trfase_small"/>
</dbReference>
<dbReference type="Gene3D" id="3.40.640.10">
    <property type="entry name" value="Type I PLP-dependent aspartate aminotransferase-like (Major domain)"/>
    <property type="match status" value="1"/>
</dbReference>
<dbReference type="AlphaFoldDB" id="A0A2J7YP94"/>
<dbReference type="Proteomes" id="UP000236520">
    <property type="component" value="Unassembled WGS sequence"/>
</dbReference>
<keyword evidence="1" id="KW-0808">Transferase</keyword>
<accession>A0A2J7YP94</accession>
<name>A0A2J7YP94_STRMQ</name>
<dbReference type="GO" id="GO:0008483">
    <property type="term" value="F:transaminase activity"/>
    <property type="evidence" value="ECO:0007669"/>
    <property type="project" value="UniProtKB-KW"/>
</dbReference>
<dbReference type="InterPro" id="IPR015424">
    <property type="entry name" value="PyrdxlP-dep_Trfase"/>
</dbReference>
<proteinExistence type="inferred from homology"/>
<dbReference type="InterPro" id="IPR015421">
    <property type="entry name" value="PyrdxlP-dep_Trfase_major"/>
</dbReference>
<dbReference type="InterPro" id="IPR004839">
    <property type="entry name" value="Aminotransferase_I/II_large"/>
</dbReference>
<dbReference type="EC" id="2.6.1.-" evidence="1"/>
<dbReference type="Pfam" id="PF00155">
    <property type="entry name" value="Aminotran_1_2"/>
    <property type="match status" value="1"/>
</dbReference>
<comment type="cofactor">
    <cofactor evidence="1">
        <name>pyridoxal 5'-phosphate</name>
        <dbReference type="ChEBI" id="CHEBI:597326"/>
    </cofactor>
</comment>
<dbReference type="EMBL" id="LJIW01000002">
    <property type="protein sequence ID" value="PNG89749.1"/>
    <property type="molecule type" value="Genomic_DNA"/>
</dbReference>
<protein>
    <recommendedName>
        <fullName evidence="1">Aminotransferase</fullName>
        <ecNumber evidence="1">2.6.1.-</ecNumber>
    </recommendedName>
</protein>
<keyword evidence="1" id="KW-0032">Aminotransferase</keyword>
<dbReference type="SUPFAM" id="SSF53383">
    <property type="entry name" value="PLP-dependent transferases"/>
    <property type="match status" value="1"/>
</dbReference>
<evidence type="ECO:0000259" key="2">
    <source>
        <dbReference type="Pfam" id="PF00155"/>
    </source>
</evidence>
<comment type="similarity">
    <text evidence="1">Belongs to the class-I pyridoxal-phosphate-dependent aminotransferase family.</text>
</comment>
<feature type="domain" description="Aminotransferase class I/classII large" evidence="2">
    <location>
        <begin position="51"/>
        <end position="353"/>
    </location>
</feature>
<reference evidence="3 4" key="1">
    <citation type="submission" date="2015-09" db="EMBL/GenBank/DDBJ databases">
        <title>Genome sequence, genome mining and natural product profiling of a biocontrol bacterium Streptomyces malaysiensis F913.</title>
        <authorList>
            <person name="Xu Y."/>
            <person name="Wei J."/>
            <person name="Xie J."/>
            <person name="Li T."/>
            <person name="Zhou Z."/>
        </authorList>
    </citation>
    <scope>NUCLEOTIDE SEQUENCE [LARGE SCALE GENOMIC DNA]</scope>
    <source>
        <strain evidence="3 4">F913</strain>
    </source>
</reference>
<evidence type="ECO:0000313" key="3">
    <source>
        <dbReference type="EMBL" id="PNG89749.1"/>
    </source>
</evidence>